<evidence type="ECO:0000256" key="1">
    <source>
        <dbReference type="ARBA" id="ARBA00004651"/>
    </source>
</evidence>
<feature type="transmembrane region" description="Helical" evidence="7">
    <location>
        <begin position="254"/>
        <end position="282"/>
    </location>
</feature>
<keyword evidence="3 7" id="KW-0812">Transmembrane</keyword>
<evidence type="ECO:0000256" key="2">
    <source>
        <dbReference type="ARBA" id="ARBA00022475"/>
    </source>
</evidence>
<feature type="transmembrane region" description="Helical" evidence="7">
    <location>
        <begin position="21"/>
        <end position="40"/>
    </location>
</feature>
<dbReference type="Pfam" id="PF02687">
    <property type="entry name" value="FtsX"/>
    <property type="match status" value="2"/>
</dbReference>
<dbReference type="InterPro" id="IPR003838">
    <property type="entry name" value="ABC3_permease_C"/>
</dbReference>
<dbReference type="Proteomes" id="UP001571476">
    <property type="component" value="Unassembled WGS sequence"/>
</dbReference>
<comment type="subcellular location">
    <subcellularLocation>
        <location evidence="1">Cell membrane</location>
        <topology evidence="1">Multi-pass membrane protein</topology>
    </subcellularLocation>
</comment>
<feature type="transmembrane region" description="Helical" evidence="7">
    <location>
        <begin position="427"/>
        <end position="447"/>
    </location>
</feature>
<dbReference type="PANTHER" id="PTHR30572">
    <property type="entry name" value="MEMBRANE COMPONENT OF TRANSPORTER-RELATED"/>
    <property type="match status" value="1"/>
</dbReference>
<dbReference type="EMBL" id="JBGOSP010000039">
    <property type="protein sequence ID" value="MFA3842491.1"/>
    <property type="molecule type" value="Genomic_DNA"/>
</dbReference>
<organism evidence="10 11">
    <name type="scientific">Streptomyces aureus</name>
    <dbReference type="NCBI Taxonomy" id="193461"/>
    <lineage>
        <taxon>Bacteria</taxon>
        <taxon>Bacillati</taxon>
        <taxon>Actinomycetota</taxon>
        <taxon>Actinomycetes</taxon>
        <taxon>Kitasatosporales</taxon>
        <taxon>Streptomycetaceae</taxon>
        <taxon>Streptomyces</taxon>
    </lineage>
</organism>
<accession>A0ABV4SZ29</accession>
<name>A0ABV4SZ29_9ACTN</name>
<protein>
    <submittedName>
        <fullName evidence="10">FtsX-like permease family protein</fullName>
    </submittedName>
</protein>
<proteinExistence type="inferred from homology"/>
<feature type="domain" description="MacB-like periplasmic core" evidence="9">
    <location>
        <begin position="428"/>
        <end position="627"/>
    </location>
</feature>
<feature type="transmembrane region" description="Helical" evidence="7">
    <location>
        <begin position="743"/>
        <end position="766"/>
    </location>
</feature>
<dbReference type="PANTHER" id="PTHR30572:SF4">
    <property type="entry name" value="ABC TRANSPORTER PERMEASE YTRF"/>
    <property type="match status" value="1"/>
</dbReference>
<feature type="transmembrane region" description="Helical" evidence="7">
    <location>
        <begin position="694"/>
        <end position="723"/>
    </location>
</feature>
<feature type="domain" description="ABC3 transporter permease C-terminal" evidence="8">
    <location>
        <begin position="653"/>
        <end position="775"/>
    </location>
</feature>
<comment type="similarity">
    <text evidence="6">Belongs to the ABC-4 integral membrane protein family.</text>
</comment>
<feature type="transmembrane region" description="Helical" evidence="7">
    <location>
        <begin position="303"/>
        <end position="332"/>
    </location>
</feature>
<gene>
    <name evidence="10" type="ORF">ACEG43_40985</name>
</gene>
<reference evidence="10 11" key="1">
    <citation type="submission" date="2024-08" db="EMBL/GenBank/DDBJ databases">
        <title>Genome sequence of Streptomyces aureus CACIA-1.46HGO.</title>
        <authorList>
            <person name="Evangelista-Martinez Z."/>
        </authorList>
    </citation>
    <scope>NUCLEOTIDE SEQUENCE [LARGE SCALE GENOMIC DNA]</scope>
    <source>
        <strain evidence="10 11">CACIA-1.46HGO</strain>
    </source>
</reference>
<keyword evidence="2" id="KW-1003">Cell membrane</keyword>
<evidence type="ECO:0000256" key="6">
    <source>
        <dbReference type="ARBA" id="ARBA00038076"/>
    </source>
</evidence>
<dbReference type="Pfam" id="PF12704">
    <property type="entry name" value="MacB_PCD"/>
    <property type="match status" value="1"/>
</dbReference>
<evidence type="ECO:0000313" key="10">
    <source>
        <dbReference type="EMBL" id="MFA3842491.1"/>
    </source>
</evidence>
<comment type="caution">
    <text evidence="10">The sequence shown here is derived from an EMBL/GenBank/DDBJ whole genome shotgun (WGS) entry which is preliminary data.</text>
</comment>
<evidence type="ECO:0000256" key="3">
    <source>
        <dbReference type="ARBA" id="ARBA00022692"/>
    </source>
</evidence>
<evidence type="ECO:0000256" key="4">
    <source>
        <dbReference type="ARBA" id="ARBA00022989"/>
    </source>
</evidence>
<evidence type="ECO:0000256" key="5">
    <source>
        <dbReference type="ARBA" id="ARBA00023136"/>
    </source>
</evidence>
<evidence type="ECO:0000259" key="8">
    <source>
        <dbReference type="Pfam" id="PF02687"/>
    </source>
</evidence>
<sequence>MSAVWRASRAAVRRRRLQTSVIGVVVLVSSMTLVVALGLLDVASGPFDRLFGQAHGAHVVATFDAAKVSGAELARTAHRSGSGVRASAGPFPQAVVDIPQNAASEMPGMGPGPLTVVGRAKPGGPVDRLDLFAGHWATGPGQIVLALPDAPGMGKGPHSPIGKRIQLPGLQPLTVVGLASSVSGTAQTWVSPQQITALHPTTYQMLYRFDQAATARQITADTAAVTVGLPSGSLLADQSYLTLKAQLAANPDAFVPFLMAFGILGLLVAVLIVANVVSGAVVSGFRHIGVLKSLGFTPNQVVAVYLVMVCVPATAGALAGTALGAVAARPLLHQVFQGADLATVNVTPTISSWVYATTALGMPTVVLLAALVPALRAHRLSAARAISAGSAPSGGRGLAVQRWLTGVRLPRPVTLGLGLPFARPGRALLTVCAVLLGVATVTFATGLSTTMVSYGNAVEGAGKVQVIVGRGETRFGQTAPKHGDTATQALLRGLPHAADVSAVGYADVRLIGQSQDVSLEGYRGGRSALQDDLARGRWMRGPGEVVASGRFLSKHGLRLGDSFVLSAANSRQERVTLVGEVMSGPADWMRADWTTVTALAPRAQANQYWVRLTPGADVSAYMKAARAADPGLYPNAKTSVNAGALTVISSASVLTLMLTVVAAMGVFNTVVLSSRERRRDLGMLKSIGMTPRQVTAMMVVSMAGLGLVGGLLGLPLGVAAYRVVIPMTEHSAHLAFPARMLDVWHPGSMTLLALAGMAIAALGAVIPARTAARQTIARVLHTE</sequence>
<dbReference type="InterPro" id="IPR050250">
    <property type="entry name" value="Macrolide_Exporter_MacB"/>
</dbReference>
<keyword evidence="11" id="KW-1185">Reference proteome</keyword>
<dbReference type="RefSeq" id="WP_372566446.1">
    <property type="nucleotide sequence ID" value="NZ_JBGOSP010000039.1"/>
</dbReference>
<feature type="transmembrane region" description="Helical" evidence="7">
    <location>
        <begin position="352"/>
        <end position="375"/>
    </location>
</feature>
<evidence type="ECO:0000313" key="11">
    <source>
        <dbReference type="Proteomes" id="UP001571476"/>
    </source>
</evidence>
<dbReference type="InterPro" id="IPR025857">
    <property type="entry name" value="MacB_PCD"/>
</dbReference>
<evidence type="ECO:0000256" key="7">
    <source>
        <dbReference type="SAM" id="Phobius"/>
    </source>
</evidence>
<keyword evidence="5 7" id="KW-0472">Membrane</keyword>
<feature type="transmembrane region" description="Helical" evidence="7">
    <location>
        <begin position="653"/>
        <end position="673"/>
    </location>
</feature>
<keyword evidence="4 7" id="KW-1133">Transmembrane helix</keyword>
<evidence type="ECO:0000259" key="9">
    <source>
        <dbReference type="Pfam" id="PF12704"/>
    </source>
</evidence>
<feature type="domain" description="ABC3 transporter permease C-terminal" evidence="8">
    <location>
        <begin position="260"/>
        <end position="380"/>
    </location>
</feature>